<evidence type="ECO:0000256" key="1">
    <source>
        <dbReference type="SAM" id="MobiDB-lite"/>
    </source>
</evidence>
<keyword evidence="3" id="KW-1185">Reference proteome</keyword>
<dbReference type="EMBL" id="CP016268">
    <property type="protein sequence ID" value="ANO51004.1"/>
    <property type="molecule type" value="Genomic_DNA"/>
</dbReference>
<dbReference type="SUPFAM" id="SSF69304">
    <property type="entry name" value="Tricorn protease N-terminal domain"/>
    <property type="match status" value="1"/>
</dbReference>
<evidence type="ECO:0000313" key="3">
    <source>
        <dbReference type="Proteomes" id="UP000092695"/>
    </source>
</evidence>
<protein>
    <recommendedName>
        <fullName evidence="4">Dipeptidylpeptidase IV N-terminal domain-containing protein</fullName>
    </recommendedName>
</protein>
<dbReference type="AlphaFoldDB" id="A0A193LF46"/>
<dbReference type="InterPro" id="IPR011659">
    <property type="entry name" value="WD40"/>
</dbReference>
<dbReference type="KEGG" id="woc:BA177_07080"/>
<dbReference type="STRING" id="1548547.BA177_07080"/>
<feature type="region of interest" description="Disordered" evidence="1">
    <location>
        <begin position="32"/>
        <end position="51"/>
    </location>
</feature>
<dbReference type="Gene3D" id="2.120.10.60">
    <property type="entry name" value="Tricorn protease N-terminal domain"/>
    <property type="match status" value="2"/>
</dbReference>
<evidence type="ECO:0008006" key="4">
    <source>
        <dbReference type="Google" id="ProtNLM"/>
    </source>
</evidence>
<sequence>MAQQTLLLEDPDISATQLAFVYAGDIWVSQRDGSQPRRLTSDPASEYGPVFSPDGTKIEYGSGYSGLFRGSSGWKGYRGGTTPAIQIMDLARDTVTTVDGANGTKFNSIWLGEERHLLSDRDQGQFNVYHYNQATTGSAYFNRLFLPSSIKTP</sequence>
<reference evidence="2 3" key="1">
    <citation type="submission" date="2016-06" db="EMBL/GenBank/DDBJ databases">
        <title>Complete genome sequence of a deep-branching marine Gamma Proteobacterium Woeseia oceani type strain XK5.</title>
        <authorList>
            <person name="Mu D."/>
            <person name="Du Z."/>
        </authorList>
    </citation>
    <scope>NUCLEOTIDE SEQUENCE [LARGE SCALE GENOMIC DNA]</scope>
    <source>
        <strain evidence="2 3">XK5</strain>
    </source>
</reference>
<organism evidence="2 3">
    <name type="scientific">Woeseia oceani</name>
    <dbReference type="NCBI Taxonomy" id="1548547"/>
    <lineage>
        <taxon>Bacteria</taxon>
        <taxon>Pseudomonadati</taxon>
        <taxon>Pseudomonadota</taxon>
        <taxon>Gammaproteobacteria</taxon>
        <taxon>Woeseiales</taxon>
        <taxon>Woeseiaceae</taxon>
        <taxon>Woeseia</taxon>
    </lineage>
</organism>
<gene>
    <name evidence="2" type="ORF">BA177_07080</name>
</gene>
<dbReference type="Proteomes" id="UP000092695">
    <property type="component" value="Chromosome"/>
</dbReference>
<evidence type="ECO:0000313" key="2">
    <source>
        <dbReference type="EMBL" id="ANO51004.1"/>
    </source>
</evidence>
<accession>A0A193LF46</accession>
<name>A0A193LF46_9GAMM</name>
<proteinExistence type="predicted"/>
<dbReference type="Pfam" id="PF07676">
    <property type="entry name" value="PD40"/>
    <property type="match status" value="1"/>
</dbReference>